<accession>D5A8H7</accession>
<organism evidence="1">
    <name type="scientific">Picea sitchensis</name>
    <name type="common">Sitka spruce</name>
    <name type="synonym">Pinus sitchensis</name>
    <dbReference type="NCBI Taxonomy" id="3332"/>
    <lineage>
        <taxon>Eukaryota</taxon>
        <taxon>Viridiplantae</taxon>
        <taxon>Streptophyta</taxon>
        <taxon>Embryophyta</taxon>
        <taxon>Tracheophyta</taxon>
        <taxon>Spermatophyta</taxon>
        <taxon>Pinopsida</taxon>
        <taxon>Pinidae</taxon>
        <taxon>Conifers I</taxon>
        <taxon>Pinales</taxon>
        <taxon>Pinaceae</taxon>
        <taxon>Picea</taxon>
    </lineage>
</organism>
<protein>
    <submittedName>
        <fullName evidence="1">Uncharacterized protein</fullName>
    </submittedName>
</protein>
<sequence>MLIIFLLSRKYQMKLQFQHFGRLFSVRINLTNPTANRVPPPPPLHQQFNNGIR</sequence>
<dbReference type="EMBL" id="BT122471">
    <property type="protein sequence ID" value="ADE75846.1"/>
    <property type="molecule type" value="mRNA"/>
</dbReference>
<name>D5A8H7_PICSI</name>
<proteinExistence type="evidence at transcript level"/>
<evidence type="ECO:0000313" key="1">
    <source>
        <dbReference type="EMBL" id="ADE75846.1"/>
    </source>
</evidence>
<dbReference type="AlphaFoldDB" id="D5A8H7"/>
<reference evidence="1" key="1">
    <citation type="submission" date="2010-04" db="EMBL/GenBank/DDBJ databases">
        <authorList>
            <person name="Reid K.E."/>
            <person name="Liao N."/>
            <person name="Chan S."/>
            <person name="Docking R."/>
            <person name="Taylor G."/>
            <person name="Moore R."/>
            <person name="Mayo M."/>
            <person name="Munro S."/>
            <person name="King J."/>
            <person name="Yanchuk A."/>
            <person name="Holt R."/>
            <person name="Jones S."/>
            <person name="Marra M."/>
            <person name="Ritland C.E."/>
            <person name="Ritland K."/>
            <person name="Bohlmann J."/>
        </authorList>
    </citation>
    <scope>NUCLEOTIDE SEQUENCE</scope>
    <source>
        <tissue evidence="1">Buds collected with no treatment. Collection October 2007</tissue>
    </source>
</reference>